<evidence type="ECO:0000256" key="7">
    <source>
        <dbReference type="ARBA" id="ARBA00022989"/>
    </source>
</evidence>
<keyword evidence="12" id="KW-1185">Reference proteome</keyword>
<evidence type="ECO:0000259" key="10">
    <source>
        <dbReference type="PROSITE" id="PS51012"/>
    </source>
</evidence>
<organism evidence="11 12">
    <name type="scientific">Antricoccus suffuscus</name>
    <dbReference type="NCBI Taxonomy" id="1629062"/>
    <lineage>
        <taxon>Bacteria</taxon>
        <taxon>Bacillati</taxon>
        <taxon>Actinomycetota</taxon>
        <taxon>Actinomycetes</taxon>
        <taxon>Geodermatophilales</taxon>
        <taxon>Antricoccaceae</taxon>
        <taxon>Antricoccus</taxon>
    </lineage>
</organism>
<dbReference type="InterPro" id="IPR013525">
    <property type="entry name" value="ABC2_TM"/>
</dbReference>
<feature type="transmembrane region" description="Helical" evidence="9">
    <location>
        <begin position="77"/>
        <end position="101"/>
    </location>
</feature>
<protein>
    <recommendedName>
        <fullName evidence="9">Transport permease protein</fullName>
    </recommendedName>
</protein>
<feature type="transmembrane region" description="Helical" evidence="9">
    <location>
        <begin position="33"/>
        <end position="57"/>
    </location>
</feature>
<dbReference type="PROSITE" id="PS51012">
    <property type="entry name" value="ABC_TM2"/>
    <property type="match status" value="1"/>
</dbReference>
<dbReference type="RefSeq" id="WP_106347386.1">
    <property type="nucleotide sequence ID" value="NZ_PVUE01000001.1"/>
</dbReference>
<feature type="transmembrane region" description="Helical" evidence="9">
    <location>
        <begin position="113"/>
        <end position="142"/>
    </location>
</feature>
<sequence length="272" mass="30852">MATRNPIKEIWHYRGLIGNFASREIKGKYRGSLLGSVWSLLNPLSTLAIYSIVFGFFLRFPNRVAGNGTLSSFPVYLFTALVLWNFFNALVTGSIGALVGAGPLLRKIYFPPFTAVFGSMLAVLNQLMIEIGILVVVFLIAWNISWTILLLPILLALFAAFGLGVGMFFAMLNARFRDVNYIITVLLNLLFYSAPIIYPIELVQAKYGEYPWLKLYEYNPLTVFIESFRNILWDLKFPGWPSMAYMVIVSLLVLAGGWFFFQRRAHDVSEEL</sequence>
<dbReference type="Pfam" id="PF01061">
    <property type="entry name" value="ABC2_membrane"/>
    <property type="match status" value="1"/>
</dbReference>
<feature type="domain" description="ABC transmembrane type-2" evidence="10">
    <location>
        <begin position="34"/>
        <end position="264"/>
    </location>
</feature>
<keyword evidence="7 9" id="KW-1133">Transmembrane helix</keyword>
<evidence type="ECO:0000313" key="12">
    <source>
        <dbReference type="Proteomes" id="UP000237752"/>
    </source>
</evidence>
<reference evidence="11 12" key="1">
    <citation type="submission" date="2018-03" db="EMBL/GenBank/DDBJ databases">
        <title>Genomic Encyclopedia of Archaeal and Bacterial Type Strains, Phase II (KMG-II): from individual species to whole genera.</title>
        <authorList>
            <person name="Goeker M."/>
        </authorList>
    </citation>
    <scope>NUCLEOTIDE SEQUENCE [LARGE SCALE GENOMIC DNA]</scope>
    <source>
        <strain evidence="11 12">DSM 100065</strain>
    </source>
</reference>
<comment type="subcellular location">
    <subcellularLocation>
        <location evidence="1">Cell inner membrane</location>
        <topology evidence="1">Multi-pass membrane protein</topology>
    </subcellularLocation>
    <subcellularLocation>
        <location evidence="9">Cell membrane</location>
        <topology evidence="9">Multi-pass membrane protein</topology>
    </subcellularLocation>
</comment>
<keyword evidence="3 9" id="KW-0813">Transport</keyword>
<comment type="caution">
    <text evidence="11">The sequence shown here is derived from an EMBL/GenBank/DDBJ whole genome shotgun (WGS) entry which is preliminary data.</text>
</comment>
<gene>
    <name evidence="11" type="ORF">CLV47_101490</name>
</gene>
<evidence type="ECO:0000256" key="1">
    <source>
        <dbReference type="ARBA" id="ARBA00004429"/>
    </source>
</evidence>
<comment type="similarity">
    <text evidence="2 9">Belongs to the ABC-2 integral membrane protein family.</text>
</comment>
<dbReference type="PANTHER" id="PTHR30413">
    <property type="entry name" value="INNER MEMBRANE TRANSPORT PERMEASE"/>
    <property type="match status" value="1"/>
</dbReference>
<evidence type="ECO:0000256" key="6">
    <source>
        <dbReference type="ARBA" id="ARBA00022692"/>
    </source>
</evidence>
<feature type="transmembrane region" description="Helical" evidence="9">
    <location>
        <begin position="179"/>
        <end position="200"/>
    </location>
</feature>
<evidence type="ECO:0000313" key="11">
    <source>
        <dbReference type="EMBL" id="PRZ44364.1"/>
    </source>
</evidence>
<evidence type="ECO:0000256" key="2">
    <source>
        <dbReference type="ARBA" id="ARBA00007783"/>
    </source>
</evidence>
<evidence type="ECO:0000256" key="3">
    <source>
        <dbReference type="ARBA" id="ARBA00022448"/>
    </source>
</evidence>
<keyword evidence="5" id="KW-0997">Cell inner membrane</keyword>
<name>A0A2T1A733_9ACTN</name>
<evidence type="ECO:0000256" key="8">
    <source>
        <dbReference type="ARBA" id="ARBA00023136"/>
    </source>
</evidence>
<accession>A0A2T1A733</accession>
<dbReference type="PANTHER" id="PTHR30413:SF8">
    <property type="entry name" value="TRANSPORT PERMEASE PROTEIN"/>
    <property type="match status" value="1"/>
</dbReference>
<dbReference type="EMBL" id="PVUE01000001">
    <property type="protein sequence ID" value="PRZ44364.1"/>
    <property type="molecule type" value="Genomic_DNA"/>
</dbReference>
<keyword evidence="8 9" id="KW-0472">Membrane</keyword>
<dbReference type="GO" id="GO:0005886">
    <property type="term" value="C:plasma membrane"/>
    <property type="evidence" value="ECO:0007669"/>
    <property type="project" value="UniProtKB-SubCell"/>
</dbReference>
<evidence type="ECO:0000256" key="4">
    <source>
        <dbReference type="ARBA" id="ARBA00022475"/>
    </source>
</evidence>
<dbReference type="Proteomes" id="UP000237752">
    <property type="component" value="Unassembled WGS sequence"/>
</dbReference>
<evidence type="ECO:0000256" key="5">
    <source>
        <dbReference type="ARBA" id="ARBA00022519"/>
    </source>
</evidence>
<dbReference type="GO" id="GO:0015920">
    <property type="term" value="P:lipopolysaccharide transport"/>
    <property type="evidence" value="ECO:0007669"/>
    <property type="project" value="TreeGrafter"/>
</dbReference>
<dbReference type="InterPro" id="IPR047817">
    <property type="entry name" value="ABC2_TM_bact-type"/>
</dbReference>
<dbReference type="AlphaFoldDB" id="A0A2T1A733"/>
<keyword evidence="4 9" id="KW-1003">Cell membrane</keyword>
<feature type="transmembrane region" description="Helical" evidence="9">
    <location>
        <begin position="242"/>
        <end position="261"/>
    </location>
</feature>
<feature type="transmembrane region" description="Helical" evidence="9">
    <location>
        <begin position="148"/>
        <end position="172"/>
    </location>
</feature>
<proteinExistence type="inferred from homology"/>
<evidence type="ECO:0000256" key="9">
    <source>
        <dbReference type="RuleBase" id="RU361157"/>
    </source>
</evidence>
<dbReference type="GO" id="GO:0140359">
    <property type="term" value="F:ABC-type transporter activity"/>
    <property type="evidence" value="ECO:0007669"/>
    <property type="project" value="InterPro"/>
</dbReference>
<dbReference type="OrthoDB" id="9789409at2"/>
<keyword evidence="6 9" id="KW-0812">Transmembrane</keyword>